<keyword evidence="2" id="KW-1185">Reference proteome</keyword>
<proteinExistence type="predicted"/>
<dbReference type="Proteomes" id="UP000735302">
    <property type="component" value="Unassembled WGS sequence"/>
</dbReference>
<gene>
    <name evidence="1" type="ORF">PoB_007524600</name>
</gene>
<evidence type="ECO:0000313" key="1">
    <source>
        <dbReference type="EMBL" id="GFO48741.1"/>
    </source>
</evidence>
<dbReference type="EMBL" id="BLXT01008440">
    <property type="protein sequence ID" value="GFO48741.1"/>
    <property type="molecule type" value="Genomic_DNA"/>
</dbReference>
<evidence type="ECO:0000313" key="2">
    <source>
        <dbReference type="Proteomes" id="UP000735302"/>
    </source>
</evidence>
<reference evidence="1 2" key="1">
    <citation type="journal article" date="2021" name="Elife">
        <title>Chloroplast acquisition without the gene transfer in kleptoplastic sea slugs, Plakobranchus ocellatus.</title>
        <authorList>
            <person name="Maeda T."/>
            <person name="Takahashi S."/>
            <person name="Yoshida T."/>
            <person name="Shimamura S."/>
            <person name="Takaki Y."/>
            <person name="Nagai Y."/>
            <person name="Toyoda A."/>
            <person name="Suzuki Y."/>
            <person name="Arimoto A."/>
            <person name="Ishii H."/>
            <person name="Satoh N."/>
            <person name="Nishiyama T."/>
            <person name="Hasebe M."/>
            <person name="Maruyama T."/>
            <person name="Minagawa J."/>
            <person name="Obokata J."/>
            <person name="Shigenobu S."/>
        </authorList>
    </citation>
    <scope>NUCLEOTIDE SEQUENCE [LARGE SCALE GENOMIC DNA]</scope>
</reference>
<organism evidence="1 2">
    <name type="scientific">Plakobranchus ocellatus</name>
    <dbReference type="NCBI Taxonomy" id="259542"/>
    <lineage>
        <taxon>Eukaryota</taxon>
        <taxon>Metazoa</taxon>
        <taxon>Spiralia</taxon>
        <taxon>Lophotrochozoa</taxon>
        <taxon>Mollusca</taxon>
        <taxon>Gastropoda</taxon>
        <taxon>Heterobranchia</taxon>
        <taxon>Euthyneura</taxon>
        <taxon>Panpulmonata</taxon>
        <taxon>Sacoglossa</taxon>
        <taxon>Placobranchoidea</taxon>
        <taxon>Plakobranchidae</taxon>
        <taxon>Plakobranchus</taxon>
    </lineage>
</organism>
<comment type="caution">
    <text evidence="1">The sequence shown here is derived from an EMBL/GenBank/DDBJ whole genome shotgun (WGS) entry which is preliminary data.</text>
</comment>
<accession>A0AAV4DXA4</accession>
<dbReference type="AlphaFoldDB" id="A0AAV4DXA4"/>
<sequence length="91" mass="10336">MHKEWEMWMASVGHVFCMERKQNTRQVFGSCRRRRRQSHIKGGAALRSHLDPDKLLTLGPPTQPRRALCAQSYKVNGEGGWAVGFLNVGSK</sequence>
<protein>
    <submittedName>
        <fullName evidence="1">Uncharacterized protein</fullName>
    </submittedName>
</protein>
<name>A0AAV4DXA4_9GAST</name>